<dbReference type="EMBL" id="CM034389">
    <property type="protein sequence ID" value="KAJ0182866.1"/>
    <property type="molecule type" value="Genomic_DNA"/>
</dbReference>
<name>A0ACC1DHL0_9NEOP</name>
<organism evidence="1 2">
    <name type="scientific">Dendrolimus kikuchii</name>
    <dbReference type="NCBI Taxonomy" id="765133"/>
    <lineage>
        <taxon>Eukaryota</taxon>
        <taxon>Metazoa</taxon>
        <taxon>Ecdysozoa</taxon>
        <taxon>Arthropoda</taxon>
        <taxon>Hexapoda</taxon>
        <taxon>Insecta</taxon>
        <taxon>Pterygota</taxon>
        <taxon>Neoptera</taxon>
        <taxon>Endopterygota</taxon>
        <taxon>Lepidoptera</taxon>
        <taxon>Glossata</taxon>
        <taxon>Ditrysia</taxon>
        <taxon>Bombycoidea</taxon>
        <taxon>Lasiocampidae</taxon>
        <taxon>Dendrolimus</taxon>
    </lineage>
</organism>
<keyword evidence="2" id="KW-1185">Reference proteome</keyword>
<gene>
    <name evidence="1" type="ORF">K1T71_002235</name>
</gene>
<protein>
    <submittedName>
        <fullName evidence="1">Uncharacterized protein</fullName>
    </submittedName>
</protein>
<comment type="caution">
    <text evidence="1">The sequence shown here is derived from an EMBL/GenBank/DDBJ whole genome shotgun (WGS) entry which is preliminary data.</text>
</comment>
<reference evidence="1 2" key="1">
    <citation type="journal article" date="2021" name="Front. Genet.">
        <title>Chromosome-Level Genome Assembly Reveals Significant Gene Expansion in the Toll and IMD Signaling Pathways of Dendrolimus kikuchii.</title>
        <authorList>
            <person name="Zhou J."/>
            <person name="Wu P."/>
            <person name="Xiong Z."/>
            <person name="Liu N."/>
            <person name="Zhao N."/>
            <person name="Ji M."/>
            <person name="Qiu Y."/>
            <person name="Yang B."/>
        </authorList>
    </citation>
    <scope>NUCLEOTIDE SEQUENCE [LARGE SCALE GENOMIC DNA]</scope>
    <source>
        <strain evidence="1">Ann1</strain>
    </source>
</reference>
<proteinExistence type="predicted"/>
<evidence type="ECO:0000313" key="2">
    <source>
        <dbReference type="Proteomes" id="UP000824533"/>
    </source>
</evidence>
<accession>A0ACC1DHL0</accession>
<sequence>MDSDKVKIKKLRLKRGYLKEKRALAMEASMARPIPAPEEHFVGIAPVGMSMATHATAQEGQRDTATCLYYNTAG</sequence>
<evidence type="ECO:0000313" key="1">
    <source>
        <dbReference type="EMBL" id="KAJ0182866.1"/>
    </source>
</evidence>
<dbReference type="Proteomes" id="UP000824533">
    <property type="component" value="Linkage Group LG03"/>
</dbReference>